<comment type="caution">
    <text evidence="2">The sequence shown here is derived from an EMBL/GenBank/DDBJ whole genome shotgun (WGS) entry which is preliminary data.</text>
</comment>
<organism evidence="2 3">
    <name type="scientific">Planococcus chinensis</name>
    <dbReference type="NCBI Taxonomy" id="272917"/>
    <lineage>
        <taxon>Bacteria</taxon>
        <taxon>Bacillati</taxon>
        <taxon>Bacillota</taxon>
        <taxon>Bacilli</taxon>
        <taxon>Bacillales</taxon>
        <taxon>Caryophanaceae</taxon>
        <taxon>Planococcus</taxon>
    </lineage>
</organism>
<feature type="transmembrane region" description="Helical" evidence="1">
    <location>
        <begin position="20"/>
        <end position="44"/>
    </location>
</feature>
<accession>A0ABW4QKY8</accession>
<dbReference type="EMBL" id="JBHUFW010000012">
    <property type="protein sequence ID" value="MFD1864308.1"/>
    <property type="molecule type" value="Genomic_DNA"/>
</dbReference>
<evidence type="ECO:0000313" key="3">
    <source>
        <dbReference type="Proteomes" id="UP001597273"/>
    </source>
</evidence>
<name>A0ABW4QKY8_9BACL</name>
<keyword evidence="1" id="KW-0472">Membrane</keyword>
<evidence type="ECO:0000256" key="1">
    <source>
        <dbReference type="SAM" id="Phobius"/>
    </source>
</evidence>
<keyword evidence="1" id="KW-0812">Transmembrane</keyword>
<dbReference type="Proteomes" id="UP001597273">
    <property type="component" value="Unassembled WGS sequence"/>
</dbReference>
<sequence length="45" mass="4872">MRAFIDDLAGAIHDILGGFSYFLAGVLIVSAVMFLFVWVVRLVAG</sequence>
<protein>
    <submittedName>
        <fullName evidence="2">Uncharacterized protein</fullName>
    </submittedName>
</protein>
<keyword evidence="1" id="KW-1133">Transmembrane helix</keyword>
<proteinExistence type="predicted"/>
<keyword evidence="3" id="KW-1185">Reference proteome</keyword>
<evidence type="ECO:0000313" key="2">
    <source>
        <dbReference type="EMBL" id="MFD1864308.1"/>
    </source>
</evidence>
<dbReference type="RefSeq" id="WP_204892911.1">
    <property type="nucleotide sequence ID" value="NZ_JBHUFW010000012.1"/>
</dbReference>
<gene>
    <name evidence="2" type="ORF">ACFSDB_15510</name>
</gene>
<reference evidence="3" key="1">
    <citation type="journal article" date="2019" name="Int. J. Syst. Evol. Microbiol.">
        <title>The Global Catalogue of Microorganisms (GCM) 10K type strain sequencing project: providing services to taxonomists for standard genome sequencing and annotation.</title>
        <authorList>
            <consortium name="The Broad Institute Genomics Platform"/>
            <consortium name="The Broad Institute Genome Sequencing Center for Infectious Disease"/>
            <person name="Wu L."/>
            <person name="Ma J."/>
        </authorList>
    </citation>
    <scope>NUCLEOTIDE SEQUENCE [LARGE SCALE GENOMIC DNA]</scope>
    <source>
        <strain evidence="3">CGMCC 1.15475</strain>
    </source>
</reference>